<evidence type="ECO:0000256" key="4">
    <source>
        <dbReference type="ARBA" id="ARBA00022989"/>
    </source>
</evidence>
<dbReference type="EMBL" id="QRHL01000006">
    <property type="protein sequence ID" value="RHF73036.1"/>
    <property type="molecule type" value="Genomic_DNA"/>
</dbReference>
<dbReference type="Gene3D" id="1.20.1730.10">
    <property type="entry name" value="Sodium/glucose cotransporter"/>
    <property type="match status" value="1"/>
</dbReference>
<gene>
    <name evidence="8" type="ORF">DW663_05800</name>
</gene>
<dbReference type="AlphaFoldDB" id="A0A414PX20"/>
<evidence type="ECO:0000313" key="9">
    <source>
        <dbReference type="Proteomes" id="UP000284676"/>
    </source>
</evidence>
<feature type="transmembrane region" description="Helical" evidence="7">
    <location>
        <begin position="161"/>
        <end position="180"/>
    </location>
</feature>
<dbReference type="Proteomes" id="UP000284676">
    <property type="component" value="Unassembled WGS sequence"/>
</dbReference>
<evidence type="ECO:0000256" key="5">
    <source>
        <dbReference type="ARBA" id="ARBA00023136"/>
    </source>
</evidence>
<dbReference type="Pfam" id="PF00474">
    <property type="entry name" value="SSF"/>
    <property type="match status" value="1"/>
</dbReference>
<name>A0A414PX20_FUSMR</name>
<evidence type="ECO:0000256" key="3">
    <source>
        <dbReference type="ARBA" id="ARBA00022692"/>
    </source>
</evidence>
<dbReference type="InterPro" id="IPR038377">
    <property type="entry name" value="Na/Glc_symporter_sf"/>
</dbReference>
<comment type="subcellular location">
    <subcellularLocation>
        <location evidence="1">Membrane</location>
        <topology evidence="1">Multi-pass membrane protein</topology>
    </subcellularLocation>
</comment>
<feature type="transmembrane region" description="Helical" evidence="7">
    <location>
        <begin position="6"/>
        <end position="23"/>
    </location>
</feature>
<comment type="caution">
    <text evidence="8">The sequence shown here is derived from an EMBL/GenBank/DDBJ whole genome shotgun (WGS) entry which is preliminary data.</text>
</comment>
<feature type="transmembrane region" description="Helical" evidence="7">
    <location>
        <begin position="282"/>
        <end position="306"/>
    </location>
</feature>
<feature type="transmembrane region" description="Helical" evidence="7">
    <location>
        <begin position="120"/>
        <end position="141"/>
    </location>
</feature>
<dbReference type="CDD" id="cd10328">
    <property type="entry name" value="SLC5sbd_YidK"/>
    <property type="match status" value="1"/>
</dbReference>
<protein>
    <submittedName>
        <fullName evidence="8">Solute:sodium symporter family transporter</fullName>
    </submittedName>
</protein>
<keyword evidence="3 7" id="KW-0812">Transmembrane</keyword>
<proteinExistence type="inferred from homology"/>
<keyword evidence="5 7" id="KW-0472">Membrane</keyword>
<dbReference type="NCBIfam" id="TIGR00813">
    <property type="entry name" value="sss"/>
    <property type="match status" value="1"/>
</dbReference>
<dbReference type="RefSeq" id="WP_118234270.1">
    <property type="nucleotide sequence ID" value="NZ_QRHL01000006.1"/>
</dbReference>
<feature type="transmembrane region" description="Helical" evidence="7">
    <location>
        <begin position="535"/>
        <end position="557"/>
    </location>
</feature>
<feature type="transmembrane region" description="Helical" evidence="7">
    <location>
        <begin position="504"/>
        <end position="523"/>
    </location>
</feature>
<feature type="transmembrane region" description="Helical" evidence="7">
    <location>
        <begin position="381"/>
        <end position="399"/>
    </location>
</feature>
<dbReference type="PROSITE" id="PS50283">
    <property type="entry name" value="NA_SOLUT_SYMP_3"/>
    <property type="match status" value="1"/>
</dbReference>
<evidence type="ECO:0000313" key="8">
    <source>
        <dbReference type="EMBL" id="RHF73036.1"/>
    </source>
</evidence>
<dbReference type="PANTHER" id="PTHR11819:SF195">
    <property type="entry name" value="SODIUM_GLUCOSE COTRANSPORTER 4"/>
    <property type="match status" value="1"/>
</dbReference>
<feature type="transmembrane region" description="Helical" evidence="7">
    <location>
        <begin position="192"/>
        <end position="212"/>
    </location>
</feature>
<keyword evidence="4 7" id="KW-1133">Transmembrane helix</keyword>
<feature type="transmembrane region" description="Helical" evidence="7">
    <location>
        <begin position="411"/>
        <end position="428"/>
    </location>
</feature>
<feature type="transmembrane region" description="Helical" evidence="7">
    <location>
        <begin position="68"/>
        <end position="94"/>
    </location>
</feature>
<dbReference type="GO" id="GO:0005412">
    <property type="term" value="F:D-glucose:sodium symporter activity"/>
    <property type="evidence" value="ECO:0007669"/>
    <property type="project" value="TreeGrafter"/>
</dbReference>
<feature type="transmembrane region" description="Helical" evidence="7">
    <location>
        <begin position="242"/>
        <end position="261"/>
    </location>
</feature>
<feature type="transmembrane region" description="Helical" evidence="7">
    <location>
        <begin position="35"/>
        <end position="56"/>
    </location>
</feature>
<dbReference type="NCBIfam" id="NF007790">
    <property type="entry name" value="PRK10484.1"/>
    <property type="match status" value="1"/>
</dbReference>
<accession>A0A414PX20</accession>
<dbReference type="InterPro" id="IPR001734">
    <property type="entry name" value="Na/solute_symporter"/>
</dbReference>
<comment type="similarity">
    <text evidence="2 6">Belongs to the sodium:solute symporter (SSF) (TC 2.A.21) family.</text>
</comment>
<dbReference type="PANTHER" id="PTHR11819">
    <property type="entry name" value="SOLUTE CARRIER FAMILY 5"/>
    <property type="match status" value="1"/>
</dbReference>
<feature type="transmembrane region" description="Helical" evidence="7">
    <location>
        <begin position="326"/>
        <end position="346"/>
    </location>
</feature>
<evidence type="ECO:0000256" key="1">
    <source>
        <dbReference type="ARBA" id="ARBA00004141"/>
    </source>
</evidence>
<organism evidence="8 9">
    <name type="scientific">Fusobacterium mortiferum</name>
    <dbReference type="NCBI Taxonomy" id="850"/>
    <lineage>
        <taxon>Bacteria</taxon>
        <taxon>Fusobacteriati</taxon>
        <taxon>Fusobacteriota</taxon>
        <taxon>Fusobacteriia</taxon>
        <taxon>Fusobacteriales</taxon>
        <taxon>Fusobacteriaceae</taxon>
        <taxon>Fusobacterium</taxon>
    </lineage>
</organism>
<sequence length="564" mass="61277">MNILAIGSFIFFTVLVAVISWYFTKDENLETNTGYFLGGRSLSGVVIAGSLLLTNLSTEQLVGMNGNAFMGGLSVIGYEVTSGITLIFMGLYFLPRYLKSGFTTVPQFLEERYDKGTRNLVAILFLISLGVISLPIILYSGGIAMNALFNVSDMLNISENAALIVSIWGIGIVGGIYAIFGGLKAVAISDTINGVGLVIGGLLIPILGFKVLGDGSVLNGIEQLVINSPEKLNAIGGTTDPVPFSTLFTGILLINTFYWCTNQVIVQRAFGAQNLAEGQKGVIYAGLLKIFAPIILAIPGVIAYQLYGSEITKGDFAYPILVNRVLPTYLVGFFGAVLFGAILSSFNSSLNSASTIFCLDIFKPLFAPNIDDKKLVKVGKIFGTVLGLISIFMAPYIANAPNGLFDFMKKFMGFFNVPTLVIVFVGFFSKKIPPIAAKISIFVFMFLYGVFQFVYKVNISFLHLLGGLFILCICIMVIIGYIAPMKVPYTQQEKEEVTLIEWKYAKPVCGLIVTTTVYVYVLLSPIGVVGLKENIGNKFILVTLVYLIISGIIFFFLNKTNKKI</sequence>
<feature type="transmembrane region" description="Helical" evidence="7">
    <location>
        <begin position="461"/>
        <end position="483"/>
    </location>
</feature>
<evidence type="ECO:0000256" key="6">
    <source>
        <dbReference type="RuleBase" id="RU362091"/>
    </source>
</evidence>
<evidence type="ECO:0000256" key="7">
    <source>
        <dbReference type="SAM" id="Phobius"/>
    </source>
</evidence>
<evidence type="ECO:0000256" key="2">
    <source>
        <dbReference type="ARBA" id="ARBA00006434"/>
    </source>
</evidence>
<dbReference type="GO" id="GO:0005886">
    <property type="term" value="C:plasma membrane"/>
    <property type="evidence" value="ECO:0007669"/>
    <property type="project" value="TreeGrafter"/>
</dbReference>
<reference evidence="8 9" key="1">
    <citation type="submission" date="2018-08" db="EMBL/GenBank/DDBJ databases">
        <title>A genome reference for cultivated species of the human gut microbiota.</title>
        <authorList>
            <person name="Zou Y."/>
            <person name="Xue W."/>
            <person name="Luo G."/>
        </authorList>
    </citation>
    <scope>NUCLEOTIDE SEQUENCE [LARGE SCALE GENOMIC DNA]</scope>
    <source>
        <strain evidence="8 9">AM25-1</strain>
    </source>
</reference>
<feature type="transmembrane region" description="Helical" evidence="7">
    <location>
        <begin position="435"/>
        <end position="455"/>
    </location>
</feature>